<dbReference type="RefSeq" id="WP_040752193.1">
    <property type="nucleotide sequence ID" value="NZ_JACHIT010000002.1"/>
</dbReference>
<accession>A0A7W9PN74</accession>
<evidence type="ECO:0000313" key="3">
    <source>
        <dbReference type="Proteomes" id="UP000540412"/>
    </source>
</evidence>
<feature type="compositionally biased region" description="Low complexity" evidence="1">
    <location>
        <begin position="600"/>
        <end position="617"/>
    </location>
</feature>
<dbReference type="InterPro" id="IPR022536">
    <property type="entry name" value="EspC"/>
</dbReference>
<gene>
    <name evidence="2" type="ORF">BJY24_007676</name>
</gene>
<name>A0A7W9PN74_9NOCA</name>
<dbReference type="EMBL" id="JACHIT010000002">
    <property type="protein sequence ID" value="MBB5918764.1"/>
    <property type="molecule type" value="Genomic_DNA"/>
</dbReference>
<proteinExistence type="predicted"/>
<feature type="compositionally biased region" description="Low complexity" evidence="1">
    <location>
        <begin position="142"/>
        <end position="158"/>
    </location>
</feature>
<sequence length="629" mass="64294">MPEKFNIDPDWLRQKALEHEGIAADTRKWAAPPSEWLNSFPDTYGKIAHPVHQALLRYYTARERAGNALADEHQYTADSLREAALAYERADGDGVRDIRMWDGGGHDPNQQLVPTGPGGPGAGPTDGGPAGGGPAGGPPGRPSVGSGPNGAAPSGPSGPQDPTATGPDAGRQTPLVTGPNTGGPGAVPAAASAGGPGTTGMDSTSSVVPPAGSIPPGGPGGGPGGPGAGPFDDRSGAQSGSRFDVPPVPFVSPFAAAVAKAKDEAAEPAYVVGDQVDDDLVLAKTLLGGLLAATDSSAVGLHWAVAVLRGPGGAGVFVTSNEGRGWLPPSVFLPREVSTPWLWDEVLSEADEAGSPWEGVSDPARILVEFGLAWGPKAAAQLSALVSSGPLDPGLRARFSDVPMEGLVGPSHDLDLRAFTPDTADRLGLTGSAAALNDVASVPDNRVHARCVELAVDAHSQVGAGGTPPEAAGARGLRQRILTALQAGRPVPEALWQELRDADDLLAAAMMSRRVDVGRVDPGQLRVDDNPALRAMVFERRCNELALLLADEEQTRQHLRDAVYAHEQIVEHPQFVAAPAAVSAGEPQRVDRPAASSAQVTAPPSGAVSAPAVSVTPPATPPPATDNRS</sequence>
<feature type="region of interest" description="Disordered" evidence="1">
    <location>
        <begin position="96"/>
        <end position="244"/>
    </location>
</feature>
<feature type="compositionally biased region" description="Pro residues" evidence="1">
    <location>
        <begin position="618"/>
        <end position="629"/>
    </location>
</feature>
<feature type="compositionally biased region" description="Gly residues" evidence="1">
    <location>
        <begin position="219"/>
        <end position="228"/>
    </location>
</feature>
<protein>
    <submittedName>
        <fullName evidence="2">Uncharacterized protein</fullName>
    </submittedName>
</protein>
<dbReference type="Proteomes" id="UP000540412">
    <property type="component" value="Unassembled WGS sequence"/>
</dbReference>
<keyword evidence="3" id="KW-1185">Reference proteome</keyword>
<reference evidence="2 3" key="1">
    <citation type="submission" date="2020-08" db="EMBL/GenBank/DDBJ databases">
        <title>Sequencing the genomes of 1000 actinobacteria strains.</title>
        <authorList>
            <person name="Klenk H.-P."/>
        </authorList>
    </citation>
    <scope>NUCLEOTIDE SEQUENCE [LARGE SCALE GENOMIC DNA]</scope>
    <source>
        <strain evidence="2 3">DSM 43582</strain>
    </source>
</reference>
<feature type="region of interest" description="Disordered" evidence="1">
    <location>
        <begin position="581"/>
        <end position="629"/>
    </location>
</feature>
<evidence type="ECO:0000313" key="2">
    <source>
        <dbReference type="EMBL" id="MBB5918764.1"/>
    </source>
</evidence>
<comment type="caution">
    <text evidence="2">The sequence shown here is derived from an EMBL/GenBank/DDBJ whole genome shotgun (WGS) entry which is preliminary data.</text>
</comment>
<dbReference type="AlphaFoldDB" id="A0A7W9PN74"/>
<evidence type="ECO:0000256" key="1">
    <source>
        <dbReference type="SAM" id="MobiDB-lite"/>
    </source>
</evidence>
<organism evidence="2 3">
    <name type="scientific">Nocardia transvalensis</name>
    <dbReference type="NCBI Taxonomy" id="37333"/>
    <lineage>
        <taxon>Bacteria</taxon>
        <taxon>Bacillati</taxon>
        <taxon>Actinomycetota</taxon>
        <taxon>Actinomycetes</taxon>
        <taxon>Mycobacteriales</taxon>
        <taxon>Nocardiaceae</taxon>
        <taxon>Nocardia</taxon>
    </lineage>
</organism>
<feature type="compositionally biased region" description="Gly residues" evidence="1">
    <location>
        <begin position="116"/>
        <end position="135"/>
    </location>
</feature>
<dbReference type="GO" id="GO:0009306">
    <property type="term" value="P:protein secretion"/>
    <property type="evidence" value="ECO:0007669"/>
    <property type="project" value="InterPro"/>
</dbReference>
<dbReference type="Pfam" id="PF10824">
    <property type="entry name" value="T7SS_ESX_EspC"/>
    <property type="match status" value="1"/>
</dbReference>